<protein>
    <recommendedName>
        <fullName evidence="3">Geranylgeranyl pyrophosphate synthetase</fullName>
    </recommendedName>
</protein>
<name>A0A165HVZ3_9APHY</name>
<proteinExistence type="predicted"/>
<evidence type="ECO:0000313" key="1">
    <source>
        <dbReference type="EMBL" id="KZT12264.1"/>
    </source>
</evidence>
<evidence type="ECO:0008006" key="3">
    <source>
        <dbReference type="Google" id="ProtNLM"/>
    </source>
</evidence>
<dbReference type="PANTHER" id="PTHR35179">
    <property type="entry name" value="PROTEIN CBG02620"/>
    <property type="match status" value="1"/>
</dbReference>
<dbReference type="InParanoid" id="A0A165HVZ3"/>
<dbReference type="PANTHER" id="PTHR35179:SF2">
    <property type="entry name" value="START DOMAIN-CONTAINING PROTEIN"/>
    <property type="match status" value="1"/>
</dbReference>
<reference evidence="1 2" key="1">
    <citation type="journal article" date="2016" name="Mol. Biol. Evol.">
        <title>Comparative Genomics of Early-Diverging Mushroom-Forming Fungi Provides Insights into the Origins of Lignocellulose Decay Capabilities.</title>
        <authorList>
            <person name="Nagy L.G."/>
            <person name="Riley R."/>
            <person name="Tritt A."/>
            <person name="Adam C."/>
            <person name="Daum C."/>
            <person name="Floudas D."/>
            <person name="Sun H."/>
            <person name="Yadav J.S."/>
            <person name="Pangilinan J."/>
            <person name="Larsson K.H."/>
            <person name="Matsuura K."/>
            <person name="Barry K."/>
            <person name="Labutti K."/>
            <person name="Kuo R."/>
            <person name="Ohm R.A."/>
            <person name="Bhattacharya S.S."/>
            <person name="Shirouzu T."/>
            <person name="Yoshinaga Y."/>
            <person name="Martin F.M."/>
            <person name="Grigoriev I.V."/>
            <person name="Hibbett D.S."/>
        </authorList>
    </citation>
    <scope>NUCLEOTIDE SEQUENCE [LARGE SCALE GENOMIC DNA]</scope>
    <source>
        <strain evidence="1 2">93-53</strain>
    </source>
</reference>
<evidence type="ECO:0000313" key="2">
    <source>
        <dbReference type="Proteomes" id="UP000076871"/>
    </source>
</evidence>
<sequence length="409" mass="46428">MARRRYPRQSGRKPDVDTSFTEGLVSMILKTVLKPDEELMEEADIAISNLEYLGSFNWLASEEPTIAVPGCPPVWRRRDVPFCIPPDSETQAPHRDGNRLPSNPILPWLTAVDIMTEENGTHVDWPSVAFLTDRNSLRKLTRWLQGETFDFRIDTQLIGNQTVVLKNWEKRNLRVLPGTYGMNFEKECTIPSEGLEESVRHHRIVQYTFGGLRMVVCFQVSAYAESQKDNINSVPSGEDGAKCDADGTPERDTLSEMLSQLRLSTSAQSSFTVDRDPSTAELKVIRAGREVPHESLIEIKTTVKDYFQVADAYLQLFLSQTPHVYVGHHRHGTFNKITERHLDSLGESTRRRIKQLRCALQDIQTLVVGQGPDVRLSLVQSKGVLLVFQRRSEEGCLPENMVRRFSTCN</sequence>
<dbReference type="Proteomes" id="UP000076871">
    <property type="component" value="Unassembled WGS sequence"/>
</dbReference>
<dbReference type="GeneID" id="63818472"/>
<dbReference type="RefSeq" id="XP_040769912.1">
    <property type="nucleotide sequence ID" value="XM_040901440.1"/>
</dbReference>
<dbReference type="OrthoDB" id="420564at2759"/>
<gene>
    <name evidence="1" type="ORF">LAESUDRAFT_172954</name>
</gene>
<dbReference type="EMBL" id="KV427606">
    <property type="protein sequence ID" value="KZT12264.1"/>
    <property type="molecule type" value="Genomic_DNA"/>
</dbReference>
<organism evidence="1 2">
    <name type="scientific">Laetiporus sulphureus 93-53</name>
    <dbReference type="NCBI Taxonomy" id="1314785"/>
    <lineage>
        <taxon>Eukaryota</taxon>
        <taxon>Fungi</taxon>
        <taxon>Dikarya</taxon>
        <taxon>Basidiomycota</taxon>
        <taxon>Agaricomycotina</taxon>
        <taxon>Agaricomycetes</taxon>
        <taxon>Polyporales</taxon>
        <taxon>Laetiporus</taxon>
    </lineage>
</organism>
<accession>A0A165HVZ3</accession>
<keyword evidence="2" id="KW-1185">Reference proteome</keyword>
<dbReference type="AlphaFoldDB" id="A0A165HVZ3"/>
<dbReference type="STRING" id="1314785.A0A165HVZ3"/>